<dbReference type="Proteomes" id="UP000253090">
    <property type="component" value="Unassembled WGS sequence"/>
</dbReference>
<sequence length="60" mass="6725">MGICKYPHSLLLVRSSLPRLIGKTIATLGTHGTNRKAISLYTQLGYELYGFRLPIGYEIE</sequence>
<gene>
    <name evidence="1" type="ORF">DFP94_103449</name>
</gene>
<evidence type="ECO:0000313" key="1">
    <source>
        <dbReference type="EMBL" id="RCX20716.1"/>
    </source>
</evidence>
<keyword evidence="2" id="KW-1185">Reference proteome</keyword>
<evidence type="ECO:0008006" key="3">
    <source>
        <dbReference type="Google" id="ProtNLM"/>
    </source>
</evidence>
<protein>
    <recommendedName>
        <fullName evidence="3">FR47-like protein</fullName>
    </recommendedName>
</protein>
<evidence type="ECO:0000313" key="2">
    <source>
        <dbReference type="Proteomes" id="UP000253090"/>
    </source>
</evidence>
<dbReference type="AlphaFoldDB" id="A0A369BJG7"/>
<accession>A0A369BJG7</accession>
<dbReference type="EMBL" id="QPJW01000003">
    <property type="protein sequence ID" value="RCX20716.1"/>
    <property type="molecule type" value="Genomic_DNA"/>
</dbReference>
<reference evidence="1 2" key="1">
    <citation type="submission" date="2018-07" db="EMBL/GenBank/DDBJ databases">
        <title>Genomic Encyclopedia of Type Strains, Phase III (KMG-III): the genomes of soil and plant-associated and newly described type strains.</title>
        <authorList>
            <person name="Whitman W."/>
        </authorList>
    </citation>
    <scope>NUCLEOTIDE SEQUENCE [LARGE SCALE GENOMIC DNA]</scope>
    <source>
        <strain evidence="1 2">CECT 8333</strain>
    </source>
</reference>
<name>A0A369BJG7_9BACL</name>
<comment type="caution">
    <text evidence="1">The sequence shown here is derived from an EMBL/GenBank/DDBJ whole genome shotgun (WGS) entry which is preliminary data.</text>
</comment>
<organism evidence="1 2">
    <name type="scientific">Fontibacillus phaseoli</name>
    <dbReference type="NCBI Taxonomy" id="1416533"/>
    <lineage>
        <taxon>Bacteria</taxon>
        <taxon>Bacillati</taxon>
        <taxon>Bacillota</taxon>
        <taxon>Bacilli</taxon>
        <taxon>Bacillales</taxon>
        <taxon>Paenibacillaceae</taxon>
        <taxon>Fontibacillus</taxon>
    </lineage>
</organism>
<dbReference type="RefSeq" id="WP_147273854.1">
    <property type="nucleotide sequence ID" value="NZ_QPJW01000003.1"/>
</dbReference>
<dbReference type="OrthoDB" id="1897483at2"/>
<proteinExistence type="predicted"/>